<dbReference type="Proteomes" id="UP001732700">
    <property type="component" value="Chromosome 4C"/>
</dbReference>
<keyword evidence="2" id="KW-1185">Reference proteome</keyword>
<sequence length="240" mass="25800">MLGGRGGSQKHGWDIFAAWGSPLPPARAPWAPPNAVGVLGPRPCTPHQVYPAFYPASTPGTPYATPTPYSFDHTTLLHQAMSNSSYPPQPPEWIMDFGASSHVTDKMGNMTTTHSSLGHGNSQHIIVGSKIPILAIGSVQISSLALYLQNVLVSPTNVKDLISVHQLTRDHYVSIEFDPFGFSVKDLATKTLLICSNSEGYLYPFHGSTSPMHTAFTTTAMTFGIGALGTLALLLFPIFH</sequence>
<evidence type="ECO:0000313" key="1">
    <source>
        <dbReference type="EnsemblPlants" id="AVESA.00010b.r2.4CG1310230.1.CDS"/>
    </source>
</evidence>
<organism evidence="1 2">
    <name type="scientific">Avena sativa</name>
    <name type="common">Oat</name>
    <dbReference type="NCBI Taxonomy" id="4498"/>
    <lineage>
        <taxon>Eukaryota</taxon>
        <taxon>Viridiplantae</taxon>
        <taxon>Streptophyta</taxon>
        <taxon>Embryophyta</taxon>
        <taxon>Tracheophyta</taxon>
        <taxon>Spermatophyta</taxon>
        <taxon>Magnoliopsida</taxon>
        <taxon>Liliopsida</taxon>
        <taxon>Poales</taxon>
        <taxon>Poaceae</taxon>
        <taxon>BOP clade</taxon>
        <taxon>Pooideae</taxon>
        <taxon>Poodae</taxon>
        <taxon>Poeae</taxon>
        <taxon>Poeae Chloroplast Group 1 (Aveneae type)</taxon>
        <taxon>Aveninae</taxon>
        <taxon>Avena</taxon>
    </lineage>
</organism>
<dbReference type="EnsemblPlants" id="AVESA.00010b.r2.4CG1310230.1">
    <property type="protein sequence ID" value="AVESA.00010b.r2.4CG1310230.1.CDS"/>
    <property type="gene ID" value="AVESA.00010b.r2.4CG1310230"/>
</dbReference>
<accession>A0ACD5WX90</accession>
<reference evidence="1" key="1">
    <citation type="submission" date="2021-05" db="EMBL/GenBank/DDBJ databases">
        <authorList>
            <person name="Scholz U."/>
            <person name="Mascher M."/>
            <person name="Fiebig A."/>
        </authorList>
    </citation>
    <scope>NUCLEOTIDE SEQUENCE [LARGE SCALE GENOMIC DNA]</scope>
</reference>
<proteinExistence type="predicted"/>
<name>A0ACD5WX90_AVESA</name>
<reference evidence="1" key="2">
    <citation type="submission" date="2025-09" db="UniProtKB">
        <authorList>
            <consortium name="EnsemblPlants"/>
        </authorList>
    </citation>
    <scope>IDENTIFICATION</scope>
</reference>
<evidence type="ECO:0000313" key="2">
    <source>
        <dbReference type="Proteomes" id="UP001732700"/>
    </source>
</evidence>
<protein>
    <submittedName>
        <fullName evidence="1">Uncharacterized protein</fullName>
    </submittedName>
</protein>